<dbReference type="RefSeq" id="XP_017158934.1">
    <property type="nucleotide sequence ID" value="XM_017303445.1"/>
</dbReference>
<dbReference type="InterPro" id="IPR051857">
    <property type="entry name" value="Asn_synthetase_domain"/>
</dbReference>
<dbReference type="GeneTree" id="ENSGT00390000012446"/>
<proteinExistence type="predicted"/>
<reference evidence="7" key="2">
    <citation type="submission" date="2025-08" db="UniProtKB">
        <authorList>
            <consortium name="Ensembl"/>
        </authorList>
    </citation>
    <scope>IDENTIFICATION</scope>
    <source>
        <strain evidence="7">Guanapo</strain>
    </source>
</reference>
<dbReference type="OrthoDB" id="10252281at2759"/>
<reference evidence="8" key="1">
    <citation type="submission" date="2013-11" db="EMBL/GenBank/DDBJ databases">
        <title>The genomic landscape of the Guanapo guppy.</title>
        <authorList>
            <person name="Kuenstner A."/>
            <person name="Dreyer C."/>
        </authorList>
    </citation>
    <scope>NUCLEOTIDE SEQUENCE</scope>
    <source>
        <strain evidence="8">Guanapo</strain>
    </source>
</reference>
<dbReference type="OMA" id="SVYESCP"/>
<evidence type="ECO:0000256" key="5">
    <source>
        <dbReference type="SAM" id="MobiDB-lite"/>
    </source>
</evidence>
<evidence type="ECO:0000256" key="1">
    <source>
        <dbReference type="ARBA" id="ARBA00022605"/>
    </source>
</evidence>
<keyword evidence="8" id="KW-1185">Reference proteome</keyword>
<dbReference type="InterPro" id="IPR029055">
    <property type="entry name" value="Ntn_hydrolases_N"/>
</dbReference>
<dbReference type="Gene3D" id="3.40.50.620">
    <property type="entry name" value="HUPs"/>
    <property type="match status" value="1"/>
</dbReference>
<keyword evidence="2" id="KW-0061">Asparagine biosynthesis</keyword>
<feature type="domain" description="Glutamine amidotransferase type-2" evidence="6">
    <location>
        <begin position="2"/>
        <end position="183"/>
    </location>
</feature>
<evidence type="ECO:0000256" key="2">
    <source>
        <dbReference type="ARBA" id="ARBA00022888"/>
    </source>
</evidence>
<evidence type="ECO:0000313" key="8">
    <source>
        <dbReference type="Proteomes" id="UP000242638"/>
    </source>
</evidence>
<reference evidence="7" key="3">
    <citation type="submission" date="2025-09" db="UniProtKB">
        <authorList>
            <consortium name="Ensembl"/>
        </authorList>
    </citation>
    <scope>IDENTIFICATION</scope>
    <source>
        <strain evidence="7">Guanapo</strain>
    </source>
</reference>
<dbReference type="GeneID" id="103460703"/>
<sequence>MCGIFCLLSRSAAPEGRDQAVLEPLQRRGPDSSRDVSVTGTDSGYRCLFSAHVLHMRGLLTPQPLQDAAGNVLLWNGEIFGGLPVDPDQNDTAVLSQRLQACGTAAEILSVLSAVRGPWAFVYHQRAAECLWFGRDFFGRRSLLWSFAAGTMTLTSVAAHSPASDPRSWQEVPAAGVFRVDLKEFARSDSVSLEIFPWDHPNIPSTSPESLPIYCLVETNPAGLAMSAPVPPLNESLPASSPDPPTESRLSVRDLDELLAGSARPDEAKRLIRVLSEAVRRRVQAPPPLAGSASVAVLFSGGIDSMVLAALADRHVPAQHPIDLLNVAFRLQEPKNHNKKRNKDSPNSGPTAPRTFSPFDVPDRLTGRAGLEELRGLNPERRWNFVEINVTPEELQEARRQRIRHLVLPLDSVLDDSIGCAIWFAARGAGTVMEDGGPRPFTSSAKVVLTGIGADEQLAGYSRHRVRFQAAGLRALLAELSMELGRISSRNLGRDDRVVGDQGKEARFPYLDEDVVSHLSSLPVWLKADLSLPRGVGEKLLLRSAARQLGLGPSAVLPKRAVQFGSRVAKMEDRREKASDKCRRLLTGFWLK</sequence>
<name>A0A3P9NHA5_POERE</name>
<dbReference type="Gene3D" id="3.60.20.10">
    <property type="entry name" value="Glutamine Phosphoribosylpyrophosphate, subunit 1, domain 1"/>
    <property type="match status" value="1"/>
</dbReference>
<dbReference type="CDD" id="cd03766">
    <property type="entry name" value="Gn_AT_II_novel"/>
    <property type="match status" value="1"/>
</dbReference>
<evidence type="ECO:0000259" key="6">
    <source>
        <dbReference type="PROSITE" id="PS51278"/>
    </source>
</evidence>
<dbReference type="SUPFAM" id="SSF52402">
    <property type="entry name" value="Adenine nucleotide alpha hydrolases-like"/>
    <property type="match status" value="1"/>
</dbReference>
<dbReference type="Ensembl" id="ENSPRET00000009084.1">
    <property type="protein sequence ID" value="ENSPREP00000008975.1"/>
    <property type="gene ID" value="ENSPREG00000006146.1"/>
</dbReference>
<organism evidence="7 8">
    <name type="scientific">Poecilia reticulata</name>
    <name type="common">Guppy</name>
    <name type="synonym">Acanthophacelus reticulatus</name>
    <dbReference type="NCBI Taxonomy" id="8081"/>
    <lineage>
        <taxon>Eukaryota</taxon>
        <taxon>Metazoa</taxon>
        <taxon>Chordata</taxon>
        <taxon>Craniata</taxon>
        <taxon>Vertebrata</taxon>
        <taxon>Euteleostomi</taxon>
        <taxon>Actinopterygii</taxon>
        <taxon>Neopterygii</taxon>
        <taxon>Teleostei</taxon>
        <taxon>Neoteleostei</taxon>
        <taxon>Acanthomorphata</taxon>
        <taxon>Ovalentaria</taxon>
        <taxon>Atherinomorphae</taxon>
        <taxon>Cyprinodontiformes</taxon>
        <taxon>Poeciliidae</taxon>
        <taxon>Poeciliinae</taxon>
        <taxon>Poecilia</taxon>
    </lineage>
</organism>
<evidence type="ECO:0000256" key="3">
    <source>
        <dbReference type="ARBA" id="ARBA00022962"/>
    </source>
</evidence>
<dbReference type="AlphaFoldDB" id="A0A3P9NHA5"/>
<evidence type="ECO:0000256" key="4">
    <source>
        <dbReference type="ARBA" id="ARBA00040716"/>
    </source>
</evidence>
<dbReference type="RefSeq" id="XP_008401206.2">
    <property type="nucleotide sequence ID" value="XM_008402984.2"/>
</dbReference>
<dbReference type="InterPro" id="IPR017932">
    <property type="entry name" value="GATase_2_dom"/>
</dbReference>
<keyword evidence="1" id="KW-0028">Amino-acid biosynthesis</keyword>
<dbReference type="PROSITE" id="PS51278">
    <property type="entry name" value="GATASE_TYPE_2"/>
    <property type="match status" value="1"/>
</dbReference>
<feature type="compositionally biased region" description="Basic and acidic residues" evidence="5">
    <location>
        <begin position="18"/>
        <end position="34"/>
    </location>
</feature>
<dbReference type="GO" id="GO:0004066">
    <property type="term" value="F:asparagine synthase (glutamine-hydrolyzing) activity"/>
    <property type="evidence" value="ECO:0007669"/>
    <property type="project" value="InterPro"/>
</dbReference>
<feature type="region of interest" description="Disordered" evidence="5">
    <location>
        <begin position="333"/>
        <end position="362"/>
    </location>
</feature>
<dbReference type="CDD" id="cd01991">
    <property type="entry name" value="Asn_synthase_B_C"/>
    <property type="match status" value="1"/>
</dbReference>
<dbReference type="InterPro" id="IPR001962">
    <property type="entry name" value="Asn_synthase"/>
</dbReference>
<dbReference type="SUPFAM" id="SSF56235">
    <property type="entry name" value="N-terminal nucleophile aminohydrolases (Ntn hydrolases)"/>
    <property type="match status" value="1"/>
</dbReference>
<dbReference type="PANTHER" id="PTHR45937">
    <property type="entry name" value="ASPARAGINE SYNTHETASE DOMAIN-CONTAINING PROTEIN 1"/>
    <property type="match status" value="1"/>
</dbReference>
<dbReference type="RefSeq" id="XP_017158935.1">
    <property type="nucleotide sequence ID" value="XM_017303446.1"/>
</dbReference>
<dbReference type="GO" id="GO:0006529">
    <property type="term" value="P:asparagine biosynthetic process"/>
    <property type="evidence" value="ECO:0007669"/>
    <property type="project" value="UniProtKB-KW"/>
</dbReference>
<accession>A0A3P9NHA5</accession>
<dbReference type="Bgee" id="ENSPREG00000006146">
    <property type="expression patterns" value="Expressed in caudal fin and 1 other cell type or tissue"/>
</dbReference>
<dbReference type="STRING" id="8081.ENSPREP00000008975"/>
<protein>
    <recommendedName>
        <fullName evidence="4">Asparagine synthetase domain-containing protein 1</fullName>
    </recommendedName>
</protein>
<feature type="region of interest" description="Disordered" evidence="5">
    <location>
        <begin position="18"/>
        <end position="38"/>
    </location>
</feature>
<keyword evidence="3" id="KW-0315">Glutamine amidotransferase</keyword>
<evidence type="ECO:0000313" key="7">
    <source>
        <dbReference type="Ensembl" id="ENSPREP00000008975.1"/>
    </source>
</evidence>
<dbReference type="Pfam" id="PF00733">
    <property type="entry name" value="Asn_synthase"/>
    <property type="match status" value="2"/>
</dbReference>
<dbReference type="Proteomes" id="UP000242638">
    <property type="component" value="Unassembled WGS sequence"/>
</dbReference>
<dbReference type="InterPro" id="IPR014729">
    <property type="entry name" value="Rossmann-like_a/b/a_fold"/>
</dbReference>
<feature type="region of interest" description="Disordered" evidence="5">
    <location>
        <begin position="227"/>
        <end position="250"/>
    </location>
</feature>
<dbReference type="PANTHER" id="PTHR45937:SF1">
    <property type="entry name" value="ASPARAGINE SYNTHETASE DOMAIN-CONTAINING PROTEIN 1"/>
    <property type="match status" value="1"/>
</dbReference>
<dbReference type="CTD" id="54529"/>